<feature type="region of interest" description="Disordered" evidence="1">
    <location>
        <begin position="233"/>
        <end position="287"/>
    </location>
</feature>
<gene>
    <name evidence="2" type="ORF">V1264_001941</name>
</gene>
<feature type="compositionally biased region" description="Polar residues" evidence="1">
    <location>
        <begin position="202"/>
        <end position="221"/>
    </location>
</feature>
<feature type="compositionally biased region" description="Polar residues" evidence="1">
    <location>
        <begin position="253"/>
        <end position="276"/>
    </location>
</feature>
<keyword evidence="3" id="KW-1185">Reference proteome</keyword>
<feature type="region of interest" description="Disordered" evidence="1">
    <location>
        <begin position="201"/>
        <end position="221"/>
    </location>
</feature>
<protein>
    <submittedName>
        <fullName evidence="2">Uncharacterized protein</fullName>
    </submittedName>
</protein>
<comment type="caution">
    <text evidence="2">The sequence shown here is derived from an EMBL/GenBank/DDBJ whole genome shotgun (WGS) entry which is preliminary data.</text>
</comment>
<feature type="compositionally biased region" description="Polar residues" evidence="1">
    <location>
        <begin position="233"/>
        <end position="246"/>
    </location>
</feature>
<organism evidence="2 3">
    <name type="scientific">Littorina saxatilis</name>
    <dbReference type="NCBI Taxonomy" id="31220"/>
    <lineage>
        <taxon>Eukaryota</taxon>
        <taxon>Metazoa</taxon>
        <taxon>Spiralia</taxon>
        <taxon>Lophotrochozoa</taxon>
        <taxon>Mollusca</taxon>
        <taxon>Gastropoda</taxon>
        <taxon>Caenogastropoda</taxon>
        <taxon>Littorinimorpha</taxon>
        <taxon>Littorinoidea</taxon>
        <taxon>Littorinidae</taxon>
        <taxon>Littorina</taxon>
    </lineage>
</organism>
<dbReference type="AlphaFoldDB" id="A0AAN9GQC6"/>
<proteinExistence type="predicted"/>
<name>A0AAN9GQC6_9CAEN</name>
<feature type="compositionally biased region" description="Basic and acidic residues" evidence="1">
    <location>
        <begin position="277"/>
        <end position="287"/>
    </location>
</feature>
<dbReference type="EMBL" id="JBAMIC010000001">
    <property type="protein sequence ID" value="KAK7116221.1"/>
    <property type="molecule type" value="Genomic_DNA"/>
</dbReference>
<dbReference type="Proteomes" id="UP001374579">
    <property type="component" value="Unassembled WGS sequence"/>
</dbReference>
<accession>A0AAN9GQC6</accession>
<evidence type="ECO:0000313" key="3">
    <source>
        <dbReference type="Proteomes" id="UP001374579"/>
    </source>
</evidence>
<sequence length="287" mass="32091">METEYEYDIIVYHKGEEKKNASNFCKRVRLIRLKNGLPPNIVTMDEISLPGRQNIANLDDGLRTAKYVFFSHKYYTDDPFGNFAGNVAMNNAFPDRFVRLNIGDNDVDQTYMSFNSYDRTGLSLKEDWRFTEDTEAKIKRMFVSDRPPDRPLYVANPSMTSLTLEPTAAASPLVENTSLKNIVASRDATYPQQMEDDLVEDSQLSAQHDQQRSHPASSETRQPLIARVQPMVQQALQGASSSSTAGSLPEGASGSTLASSEAGQRSSLTHSASNLSEEYREMLQDLL</sequence>
<evidence type="ECO:0000256" key="1">
    <source>
        <dbReference type="SAM" id="MobiDB-lite"/>
    </source>
</evidence>
<reference evidence="2 3" key="1">
    <citation type="submission" date="2024-02" db="EMBL/GenBank/DDBJ databases">
        <title>Chromosome-scale genome assembly of the rough periwinkle Littorina saxatilis.</title>
        <authorList>
            <person name="De Jode A."/>
            <person name="Faria R."/>
            <person name="Formenti G."/>
            <person name="Sims Y."/>
            <person name="Smith T.P."/>
            <person name="Tracey A."/>
            <person name="Wood J.M.D."/>
            <person name="Zagrodzka Z.B."/>
            <person name="Johannesson K."/>
            <person name="Butlin R.K."/>
            <person name="Leder E.H."/>
        </authorList>
    </citation>
    <scope>NUCLEOTIDE SEQUENCE [LARGE SCALE GENOMIC DNA]</scope>
    <source>
        <strain evidence="2">Snail1</strain>
        <tissue evidence="2">Muscle</tissue>
    </source>
</reference>
<evidence type="ECO:0000313" key="2">
    <source>
        <dbReference type="EMBL" id="KAK7116221.1"/>
    </source>
</evidence>